<dbReference type="AlphaFoldDB" id="A0A7M7JC53"/>
<feature type="chain" id="PRO_5036401531" description="Glycosyltransferase 61 catalytic domain-containing protein" evidence="9">
    <location>
        <begin position="21"/>
        <end position="663"/>
    </location>
</feature>
<name>A0A7M7JC53_VARDE</name>
<keyword evidence="9" id="KW-0732">Signal</keyword>
<feature type="domain" description="Glycosyltransferase 61 catalytic" evidence="10">
    <location>
        <begin position="305"/>
        <end position="372"/>
    </location>
</feature>
<feature type="region of interest" description="Disordered" evidence="8">
    <location>
        <begin position="565"/>
        <end position="589"/>
    </location>
</feature>
<keyword evidence="4" id="KW-0812">Transmembrane</keyword>
<dbReference type="RefSeq" id="XP_022649751.1">
    <property type="nucleotide sequence ID" value="XM_022794016.1"/>
</dbReference>
<dbReference type="EnsemblMetazoa" id="XM_022794017">
    <property type="protein sequence ID" value="XP_022649752"/>
    <property type="gene ID" value="LOC111245537"/>
</dbReference>
<evidence type="ECO:0000313" key="11">
    <source>
        <dbReference type="EnsemblMetazoa" id="XP_022649751"/>
    </source>
</evidence>
<dbReference type="EnsemblMetazoa" id="XM_022794016">
    <property type="protein sequence ID" value="XP_022649751"/>
    <property type="gene ID" value="LOC111245537"/>
</dbReference>
<dbReference type="EnsemblMetazoa" id="XM_022794019">
    <property type="protein sequence ID" value="XP_022649754"/>
    <property type="gene ID" value="LOC111245537"/>
</dbReference>
<dbReference type="GeneID" id="111245537"/>
<organism evidence="11 12">
    <name type="scientific">Varroa destructor</name>
    <name type="common">Honeybee mite</name>
    <dbReference type="NCBI Taxonomy" id="109461"/>
    <lineage>
        <taxon>Eukaryota</taxon>
        <taxon>Metazoa</taxon>
        <taxon>Ecdysozoa</taxon>
        <taxon>Arthropoda</taxon>
        <taxon>Chelicerata</taxon>
        <taxon>Arachnida</taxon>
        <taxon>Acari</taxon>
        <taxon>Parasitiformes</taxon>
        <taxon>Mesostigmata</taxon>
        <taxon>Gamasina</taxon>
        <taxon>Dermanyssoidea</taxon>
        <taxon>Varroidae</taxon>
        <taxon>Varroa</taxon>
    </lineage>
</organism>
<evidence type="ECO:0000256" key="5">
    <source>
        <dbReference type="ARBA" id="ARBA00022989"/>
    </source>
</evidence>
<keyword evidence="3" id="KW-0808">Transferase</keyword>
<accession>A0A7M7JC53</accession>
<dbReference type="InterPro" id="IPR007657">
    <property type="entry name" value="Glycosyltransferase_61"/>
</dbReference>
<feature type="signal peptide" evidence="9">
    <location>
        <begin position="1"/>
        <end position="20"/>
    </location>
</feature>
<keyword evidence="6" id="KW-0472">Membrane</keyword>
<evidence type="ECO:0000256" key="6">
    <source>
        <dbReference type="ARBA" id="ARBA00023136"/>
    </source>
</evidence>
<evidence type="ECO:0000256" key="1">
    <source>
        <dbReference type="ARBA" id="ARBA00004167"/>
    </source>
</evidence>
<keyword evidence="7" id="KW-0325">Glycoprotein</keyword>
<evidence type="ECO:0000256" key="2">
    <source>
        <dbReference type="ARBA" id="ARBA00022676"/>
    </source>
</evidence>
<keyword evidence="12" id="KW-1185">Reference proteome</keyword>
<dbReference type="InterPro" id="IPR049625">
    <property type="entry name" value="Glyco_transf_61_cat"/>
</dbReference>
<evidence type="ECO:0000256" key="8">
    <source>
        <dbReference type="SAM" id="MobiDB-lite"/>
    </source>
</evidence>
<dbReference type="RefSeq" id="XP_022649752.1">
    <property type="nucleotide sequence ID" value="XM_022794017.1"/>
</dbReference>
<dbReference type="PANTHER" id="PTHR20961:SF38">
    <property type="entry name" value="PROTEIN O-LINKED-MANNOSE BETA-1,4-N-ACETYLGLUCOSAMINYLTRANSFERASE 2"/>
    <property type="match status" value="1"/>
</dbReference>
<dbReference type="GO" id="GO:0016020">
    <property type="term" value="C:membrane"/>
    <property type="evidence" value="ECO:0007669"/>
    <property type="project" value="UniProtKB-SubCell"/>
</dbReference>
<evidence type="ECO:0000256" key="7">
    <source>
        <dbReference type="ARBA" id="ARBA00023180"/>
    </source>
</evidence>
<feature type="compositionally biased region" description="Basic and acidic residues" evidence="8">
    <location>
        <begin position="565"/>
        <end position="574"/>
    </location>
</feature>
<evidence type="ECO:0000313" key="12">
    <source>
        <dbReference type="Proteomes" id="UP000594260"/>
    </source>
</evidence>
<sequence length="663" mass="75650">MLTQLILTLILLNGMDPHFGETSSASCMYGPNGPRLNIDAADHQKRGEGIHLSDRQGHNIEHCIFRDVCWHRQGLLFKLKHPSDVRTEDSSSSWVYGSWPIKNLSASTADHNGLPIDVIPLSDEIFHQIVESSHRLVQLDQAILLQRYLPNNLMHVIHDDVLPAFALWEQLNNASIRSTYPHNGKEDNQKNQSSEVRLLLVDCARHEFDELYSLVGANVVYSEHGQITCVNELFVGLPRVTQWYQYGFKTPQGPLKGTDVNILERFRKRNGVPNADDTSRNNLDSLHGIGSALPRIRVCTLLIREFNRKILNIDQVEEKLRSELNCLVRIVSLSRYSLSELRKLISATDFLVAMHGAELALTIFLPRGSAVLEMFPYAVPSENYTPYRTLCSLLNIAYVAWENTIRKNSFGHMACALANLSDEEKARILKQDKVEPHLCCEDPAWLYRIYQDSWVDLRSFRRSLRILAERKWKMFQCNKPAVIRDLMSIVTFGKSSTFGSSTSPSSPGDWLSFWKHLAVIANGKHATFYLSRVRNPVCRRHEDLVSIRWVVPFNSAVATKTQHEFRTLHGKDQMPETNPSEGKFMSTKKSSASWAKTREKILRERAYPSVWYEVLTQCGPIPTVTGVILTRTQRTAVEIYCREKLLVWLKAERGTELPSPLIC</sequence>
<dbReference type="Proteomes" id="UP000594260">
    <property type="component" value="Unplaced"/>
</dbReference>
<proteinExistence type="predicted"/>
<evidence type="ECO:0000256" key="3">
    <source>
        <dbReference type="ARBA" id="ARBA00022679"/>
    </source>
</evidence>
<evidence type="ECO:0000256" key="4">
    <source>
        <dbReference type="ARBA" id="ARBA00022692"/>
    </source>
</evidence>
<evidence type="ECO:0000256" key="9">
    <source>
        <dbReference type="SAM" id="SignalP"/>
    </source>
</evidence>
<dbReference type="InParanoid" id="A0A7M7JC53"/>
<dbReference type="RefSeq" id="XP_022649754.1">
    <property type="nucleotide sequence ID" value="XM_022794019.1"/>
</dbReference>
<keyword evidence="5" id="KW-1133">Transmembrane helix</keyword>
<reference evidence="11" key="1">
    <citation type="submission" date="2021-01" db="UniProtKB">
        <authorList>
            <consortium name="EnsemblMetazoa"/>
        </authorList>
    </citation>
    <scope>IDENTIFICATION</scope>
</reference>
<comment type="subcellular location">
    <subcellularLocation>
        <location evidence="1">Membrane</location>
        <topology evidence="1">Single-pass membrane protein</topology>
    </subcellularLocation>
</comment>
<dbReference type="GO" id="GO:0097363">
    <property type="term" value="F:protein O-acetylglucosaminyltransferase activity"/>
    <property type="evidence" value="ECO:0007669"/>
    <property type="project" value="TreeGrafter"/>
</dbReference>
<keyword evidence="2" id="KW-0328">Glycosyltransferase</keyword>
<dbReference type="PANTHER" id="PTHR20961">
    <property type="entry name" value="GLYCOSYLTRANSFERASE"/>
    <property type="match status" value="1"/>
</dbReference>
<dbReference type="KEGG" id="vde:111245537"/>
<dbReference type="EnsemblMetazoa" id="XM_022794018">
    <property type="protein sequence ID" value="XP_022649753"/>
    <property type="gene ID" value="LOC111245537"/>
</dbReference>
<dbReference type="GO" id="GO:0035269">
    <property type="term" value="P:protein O-linked glycosylation via mannose"/>
    <property type="evidence" value="ECO:0007669"/>
    <property type="project" value="TreeGrafter"/>
</dbReference>
<dbReference type="OrthoDB" id="529273at2759"/>
<dbReference type="Pfam" id="PF04577">
    <property type="entry name" value="Glyco_transf_61"/>
    <property type="match status" value="1"/>
</dbReference>
<protein>
    <recommendedName>
        <fullName evidence="10">Glycosyltransferase 61 catalytic domain-containing protein</fullName>
    </recommendedName>
</protein>
<dbReference type="GO" id="GO:0005783">
    <property type="term" value="C:endoplasmic reticulum"/>
    <property type="evidence" value="ECO:0007669"/>
    <property type="project" value="TreeGrafter"/>
</dbReference>
<evidence type="ECO:0000259" key="10">
    <source>
        <dbReference type="Pfam" id="PF04577"/>
    </source>
</evidence>
<dbReference type="RefSeq" id="XP_022649753.1">
    <property type="nucleotide sequence ID" value="XM_022794018.1"/>
</dbReference>